<name>A0A5S4FHY2_9ACTN</name>
<sequence>MARGDGGGRDGRGEPEWRPVADVDMMTAVVLEQLGANRDQVRTLEPARRAPHLLDDHTVERIKQVIRQQRDHMWLWVETGERWQAQDLTAAEAAKVDQYVAAVEASAASNTVILALADELAAGTIEAALAKSDLELGVEALAGALARQANPFPDASPVRVRYPLTAGDTDETWWPWLMGLVVGRVAPGEWDVVVIDDRLVEGLDAGGNPVYPVCRRAAEAIRLQ</sequence>
<gene>
    <name evidence="1" type="ORF">ETD86_19740</name>
</gene>
<comment type="caution">
    <text evidence="1">The sequence shown here is derived from an EMBL/GenBank/DDBJ whole genome shotgun (WGS) entry which is preliminary data.</text>
</comment>
<proteinExistence type="predicted"/>
<dbReference type="EMBL" id="VCKY01000062">
    <property type="protein sequence ID" value="TMR19404.1"/>
    <property type="molecule type" value="Genomic_DNA"/>
</dbReference>
<keyword evidence="2" id="KW-1185">Reference proteome</keyword>
<accession>A0A5S4FHY2</accession>
<dbReference type="OrthoDB" id="3534775at2"/>
<organism evidence="1 2">
    <name type="scientific">Nonomuraea turkmeniaca</name>
    <dbReference type="NCBI Taxonomy" id="103838"/>
    <lineage>
        <taxon>Bacteria</taxon>
        <taxon>Bacillati</taxon>
        <taxon>Actinomycetota</taxon>
        <taxon>Actinomycetes</taxon>
        <taxon>Streptosporangiales</taxon>
        <taxon>Streptosporangiaceae</taxon>
        <taxon>Nonomuraea</taxon>
    </lineage>
</organism>
<evidence type="ECO:0000313" key="1">
    <source>
        <dbReference type="EMBL" id="TMR19404.1"/>
    </source>
</evidence>
<reference evidence="1 2" key="1">
    <citation type="submission" date="2019-05" db="EMBL/GenBank/DDBJ databases">
        <title>Draft genome sequence of Nonomuraea turkmeniaca DSM 43926.</title>
        <authorList>
            <person name="Saricaoglu S."/>
            <person name="Isik K."/>
        </authorList>
    </citation>
    <scope>NUCLEOTIDE SEQUENCE [LARGE SCALE GENOMIC DNA]</scope>
    <source>
        <strain evidence="1 2">DSM 43926</strain>
    </source>
</reference>
<protein>
    <submittedName>
        <fullName evidence="1">Uncharacterized protein</fullName>
    </submittedName>
</protein>
<dbReference type="RefSeq" id="WP_138667628.1">
    <property type="nucleotide sequence ID" value="NZ_VCKY01000062.1"/>
</dbReference>
<evidence type="ECO:0000313" key="2">
    <source>
        <dbReference type="Proteomes" id="UP000309128"/>
    </source>
</evidence>
<dbReference type="AlphaFoldDB" id="A0A5S4FHY2"/>
<dbReference type="Proteomes" id="UP000309128">
    <property type="component" value="Unassembled WGS sequence"/>
</dbReference>